<protein>
    <submittedName>
        <fullName evidence="2">Nucleoside-diphosphate-sugar epimerase</fullName>
    </submittedName>
</protein>
<dbReference type="AlphaFoldDB" id="A0A1U9MI80"/>
<keyword evidence="3" id="KW-1185">Reference proteome</keyword>
<reference evidence="2 3" key="1">
    <citation type="submission" date="2016-11" db="EMBL/GenBank/DDBJ databases">
        <title>Comparative genomics of Bartonella apis.</title>
        <authorList>
            <person name="Engel P."/>
        </authorList>
    </citation>
    <scope>NUCLEOTIDE SEQUENCE [LARGE SCALE GENOMIC DNA]</scope>
    <source>
        <strain evidence="2 3">BBC0122</strain>
    </source>
</reference>
<dbReference type="InterPro" id="IPR051783">
    <property type="entry name" value="NAD(P)-dependent_oxidoreduct"/>
</dbReference>
<dbReference type="Pfam" id="PF01370">
    <property type="entry name" value="Epimerase"/>
    <property type="match status" value="1"/>
</dbReference>
<evidence type="ECO:0000313" key="3">
    <source>
        <dbReference type="Proteomes" id="UP000189632"/>
    </source>
</evidence>
<name>A0A1U9MI80_9HYPH</name>
<dbReference type="STRING" id="1686310.BBC0244_003760"/>
<dbReference type="Proteomes" id="UP000189632">
    <property type="component" value="Chromosome"/>
</dbReference>
<dbReference type="EMBL" id="CP015625">
    <property type="protein sequence ID" value="AQT47430.1"/>
    <property type="molecule type" value="Genomic_DNA"/>
</dbReference>
<gene>
    <name evidence="2" type="ORF">BBC0122_013200</name>
</gene>
<dbReference type="Gene3D" id="3.40.50.720">
    <property type="entry name" value="NAD(P)-binding Rossmann-like Domain"/>
    <property type="match status" value="1"/>
</dbReference>
<feature type="domain" description="NAD-dependent epimerase/dehydratase" evidence="1">
    <location>
        <begin position="4"/>
        <end position="235"/>
    </location>
</feature>
<evidence type="ECO:0000313" key="2">
    <source>
        <dbReference type="EMBL" id="AQT47430.1"/>
    </source>
</evidence>
<dbReference type="InterPro" id="IPR001509">
    <property type="entry name" value="Epimerase_deHydtase"/>
</dbReference>
<dbReference type="PANTHER" id="PTHR48079:SF6">
    <property type="entry name" value="NAD(P)-BINDING DOMAIN-CONTAINING PROTEIN-RELATED"/>
    <property type="match status" value="1"/>
</dbReference>
<dbReference type="SUPFAM" id="SSF51735">
    <property type="entry name" value="NAD(P)-binding Rossmann-fold domains"/>
    <property type="match status" value="1"/>
</dbReference>
<dbReference type="GO" id="GO:0004029">
    <property type="term" value="F:aldehyde dehydrogenase (NAD+) activity"/>
    <property type="evidence" value="ECO:0007669"/>
    <property type="project" value="TreeGrafter"/>
</dbReference>
<proteinExistence type="predicted"/>
<dbReference type="KEGG" id="bapi:BBC0122_013200"/>
<dbReference type="InterPro" id="IPR036291">
    <property type="entry name" value="NAD(P)-bd_dom_sf"/>
</dbReference>
<sequence>MKTVFVTGATGLLGNNLVRQLIDEGYHVKALVRSRQKANKQFVPHDKLDIIQGDITNVGSFESHLNGCETVFHTAAFFRDNYKGGSHWGELENININGTKCLLEAALKAGVEHFVHVSSIAVLDGKAGTLIDETCDRDIENSDDYYRSKIISERTVREFATLHPIMKCYYILPGWMWGPGDLGPTSAGQLALDVMNRKLPAIVPGTFSVVDARDVAVAMIVATFKGKPGERYLVAGRHIHMKDLVSMIGHYAKVKTPTKTIPMPLLYCVAVMQELYGKFTGKPILLSLASVRLMASQYDRTHFSSERYAKILGLQFRPIEQTLSDTLSDLNNR</sequence>
<dbReference type="GO" id="GO:0005737">
    <property type="term" value="C:cytoplasm"/>
    <property type="evidence" value="ECO:0007669"/>
    <property type="project" value="TreeGrafter"/>
</dbReference>
<dbReference type="CDD" id="cd05228">
    <property type="entry name" value="AR_FR_like_1_SDR_e"/>
    <property type="match status" value="1"/>
</dbReference>
<organism evidence="2 3">
    <name type="scientific">Bartonella choladocola</name>
    <dbReference type="NCBI Taxonomy" id="2750995"/>
    <lineage>
        <taxon>Bacteria</taxon>
        <taxon>Pseudomonadati</taxon>
        <taxon>Pseudomonadota</taxon>
        <taxon>Alphaproteobacteria</taxon>
        <taxon>Hyphomicrobiales</taxon>
        <taxon>Bartonellaceae</taxon>
        <taxon>Bartonella</taxon>
    </lineage>
</organism>
<accession>A0A1U9MI80</accession>
<dbReference type="PANTHER" id="PTHR48079">
    <property type="entry name" value="PROTEIN YEEZ"/>
    <property type="match status" value="1"/>
</dbReference>
<evidence type="ECO:0000259" key="1">
    <source>
        <dbReference type="Pfam" id="PF01370"/>
    </source>
</evidence>